<evidence type="ECO:0000256" key="1">
    <source>
        <dbReference type="ARBA" id="ARBA00022612"/>
    </source>
</evidence>
<dbReference type="EMBL" id="FMAG01000006">
    <property type="protein sequence ID" value="SCB40770.1"/>
    <property type="molecule type" value="Genomic_DNA"/>
</dbReference>
<evidence type="ECO:0000313" key="5">
    <source>
        <dbReference type="EMBL" id="SCB40770.1"/>
    </source>
</evidence>
<evidence type="ECO:0000259" key="4">
    <source>
        <dbReference type="Pfam" id="PF04586"/>
    </source>
</evidence>
<dbReference type="GO" id="GO:0008233">
    <property type="term" value="F:peptidase activity"/>
    <property type="evidence" value="ECO:0007669"/>
    <property type="project" value="UniProtKB-KW"/>
</dbReference>
<evidence type="ECO:0000256" key="3">
    <source>
        <dbReference type="ARBA" id="ARBA00022801"/>
    </source>
</evidence>
<dbReference type="RefSeq" id="WP_092715339.1">
    <property type="nucleotide sequence ID" value="NZ_FMAG01000006.1"/>
</dbReference>
<dbReference type="AlphaFoldDB" id="A0A1C3WLC4"/>
<dbReference type="Pfam" id="PF04586">
    <property type="entry name" value="Peptidase_S78"/>
    <property type="match status" value="1"/>
</dbReference>
<dbReference type="NCBIfam" id="TIGR01543">
    <property type="entry name" value="proheadase_HK97"/>
    <property type="match status" value="1"/>
</dbReference>
<keyword evidence="2" id="KW-0645">Protease</keyword>
<evidence type="ECO:0000256" key="2">
    <source>
        <dbReference type="ARBA" id="ARBA00022670"/>
    </source>
</evidence>
<dbReference type="InterPro" id="IPR054613">
    <property type="entry name" value="Peptidase_S78_dom"/>
</dbReference>
<gene>
    <name evidence="5" type="ORF">GA0061103_5694</name>
</gene>
<reference evidence="6" key="1">
    <citation type="submission" date="2016-08" db="EMBL/GenBank/DDBJ databases">
        <authorList>
            <person name="Varghese N."/>
            <person name="Submissions Spin"/>
        </authorList>
    </citation>
    <scope>NUCLEOTIDE SEQUENCE [LARGE SCALE GENOMIC DNA]</scope>
    <source>
        <strain evidence="6">HAMBI 2975</strain>
    </source>
</reference>
<keyword evidence="6" id="KW-1185">Reference proteome</keyword>
<name>A0A1C3WLC4_9HYPH</name>
<protein>
    <recommendedName>
        <fullName evidence="4">Prohead serine protease domain-containing protein</fullName>
    </recommendedName>
</protein>
<dbReference type="STRING" id="410764.GA0061103_5694"/>
<feature type="domain" description="Prohead serine protease" evidence="4">
    <location>
        <begin position="15"/>
        <end position="156"/>
    </location>
</feature>
<dbReference type="OrthoDB" id="64791at2"/>
<accession>A0A1C3WLC4</accession>
<proteinExistence type="predicted"/>
<dbReference type="Proteomes" id="UP000199101">
    <property type="component" value="Unassembled WGS sequence"/>
</dbReference>
<keyword evidence="1" id="KW-1188">Viral release from host cell</keyword>
<dbReference type="GO" id="GO:0006508">
    <property type="term" value="P:proteolysis"/>
    <property type="evidence" value="ECO:0007669"/>
    <property type="project" value="UniProtKB-KW"/>
</dbReference>
<organism evidence="5 6">
    <name type="scientific">Rhizobium multihospitium</name>
    <dbReference type="NCBI Taxonomy" id="410764"/>
    <lineage>
        <taxon>Bacteria</taxon>
        <taxon>Pseudomonadati</taxon>
        <taxon>Pseudomonadota</taxon>
        <taxon>Alphaproteobacteria</taxon>
        <taxon>Hyphomicrobiales</taxon>
        <taxon>Rhizobiaceae</taxon>
        <taxon>Rhizobium/Agrobacterium group</taxon>
        <taxon>Rhizobium</taxon>
    </lineage>
</organism>
<sequence length="179" mass="19546">MEKRLATANFAEVKGRTIRVYASLWNTEARLGDFTESFAPGAFDRSLADRTGKRDVIALAQHNPDQYLARQANGTMRLVSDARGLAVEIDLPETQLGNDIKALADRGDLGGASVGFIATKESWNGNHRTVEEAELLEVSLVTHAAYEDTGKTLSVRQLYADAEASMRAALYMHYLGGGR</sequence>
<dbReference type="InterPro" id="IPR006433">
    <property type="entry name" value="Prohead_protease"/>
</dbReference>
<evidence type="ECO:0000313" key="6">
    <source>
        <dbReference type="Proteomes" id="UP000199101"/>
    </source>
</evidence>
<keyword evidence="3" id="KW-0378">Hydrolase</keyword>